<feature type="domain" description="VOC" evidence="1">
    <location>
        <begin position="3"/>
        <end position="127"/>
    </location>
</feature>
<dbReference type="Gene3D" id="3.10.180.10">
    <property type="entry name" value="2,3-Dihydroxybiphenyl 1,2-Dioxygenase, domain 1"/>
    <property type="match status" value="1"/>
</dbReference>
<dbReference type="PROSITE" id="PS51819">
    <property type="entry name" value="VOC"/>
    <property type="match status" value="1"/>
</dbReference>
<keyword evidence="3" id="KW-1185">Reference proteome</keyword>
<gene>
    <name evidence="2" type="ORF">GCM10010964_03250</name>
</gene>
<dbReference type="Proteomes" id="UP000597507">
    <property type="component" value="Unassembled WGS sequence"/>
</dbReference>
<dbReference type="GO" id="GO:0016829">
    <property type="term" value="F:lyase activity"/>
    <property type="evidence" value="ECO:0007669"/>
    <property type="project" value="UniProtKB-KW"/>
</dbReference>
<name>A0A8J2Z8E6_9PROT</name>
<dbReference type="SUPFAM" id="SSF54593">
    <property type="entry name" value="Glyoxalase/Bleomycin resistance protein/Dihydroxybiphenyl dioxygenase"/>
    <property type="match status" value="1"/>
</dbReference>
<dbReference type="InterPro" id="IPR037523">
    <property type="entry name" value="VOC_core"/>
</dbReference>
<accession>A0A8J2Z8E6</accession>
<evidence type="ECO:0000259" key="1">
    <source>
        <dbReference type="PROSITE" id="PS51819"/>
    </source>
</evidence>
<reference evidence="2 3" key="1">
    <citation type="journal article" date="2014" name="Int. J. Syst. Evol. Microbiol.">
        <title>Complete genome sequence of Corynebacterium casei LMG S-19264T (=DSM 44701T), isolated from a smear-ripened cheese.</title>
        <authorList>
            <consortium name="US DOE Joint Genome Institute (JGI-PGF)"/>
            <person name="Walter F."/>
            <person name="Albersmeier A."/>
            <person name="Kalinowski J."/>
            <person name="Ruckert C."/>
        </authorList>
    </citation>
    <scope>NUCLEOTIDE SEQUENCE [LARGE SCALE GENOMIC DNA]</scope>
    <source>
        <strain evidence="2 3">CGMCC 1.16330</strain>
    </source>
</reference>
<evidence type="ECO:0000313" key="2">
    <source>
        <dbReference type="EMBL" id="GGG18372.1"/>
    </source>
</evidence>
<comment type="caution">
    <text evidence="2">The sequence shown here is derived from an EMBL/GenBank/DDBJ whole genome shotgun (WGS) entry which is preliminary data.</text>
</comment>
<dbReference type="InterPro" id="IPR004360">
    <property type="entry name" value="Glyas_Fos-R_dOase_dom"/>
</dbReference>
<keyword evidence="2" id="KW-0456">Lyase</keyword>
<dbReference type="RefSeq" id="WP_188897741.1">
    <property type="nucleotide sequence ID" value="NZ_BMKS01000001.1"/>
</dbReference>
<protein>
    <submittedName>
        <fullName evidence="2">Lactoylglutathione lyase</fullName>
    </submittedName>
</protein>
<sequence>MAKIRHIAIATQDPDKAVEFYKSAFGFRELRKLDNERARGYFLTDGSINIALLKFKTDQLGKGLDYVGLHHFGVYTEDADGCVEKVLAMGGEPYVDEMELTPVDDGKYRRPDKFRGHEGIIFDVADKPWPGTEEYDRA</sequence>
<evidence type="ECO:0000313" key="3">
    <source>
        <dbReference type="Proteomes" id="UP000597507"/>
    </source>
</evidence>
<organism evidence="2 3">
    <name type="scientific">Caldovatus sediminis</name>
    <dbReference type="NCBI Taxonomy" id="2041189"/>
    <lineage>
        <taxon>Bacteria</taxon>
        <taxon>Pseudomonadati</taxon>
        <taxon>Pseudomonadota</taxon>
        <taxon>Alphaproteobacteria</taxon>
        <taxon>Acetobacterales</taxon>
        <taxon>Roseomonadaceae</taxon>
        <taxon>Caldovatus</taxon>
    </lineage>
</organism>
<dbReference type="Pfam" id="PF00903">
    <property type="entry name" value="Glyoxalase"/>
    <property type="match status" value="1"/>
</dbReference>
<dbReference type="EMBL" id="BMKS01000001">
    <property type="protein sequence ID" value="GGG18372.1"/>
    <property type="molecule type" value="Genomic_DNA"/>
</dbReference>
<dbReference type="InterPro" id="IPR029068">
    <property type="entry name" value="Glyas_Bleomycin-R_OHBP_Dase"/>
</dbReference>
<dbReference type="AlphaFoldDB" id="A0A8J2Z8E6"/>
<proteinExistence type="predicted"/>